<dbReference type="EMBL" id="LSRL02011842">
    <property type="protein sequence ID" value="TDG38110.1"/>
    <property type="molecule type" value="Genomic_DNA"/>
</dbReference>
<accession>A0A484AQ59</accession>
<protein>
    <submittedName>
        <fullName evidence="2">Uncharacterized protein</fullName>
    </submittedName>
</protein>
<dbReference type="Proteomes" id="UP000295192">
    <property type="component" value="Unassembled WGS sequence"/>
</dbReference>
<gene>
    <name evidence="2" type="ORF">AWZ03_015468</name>
</gene>
<evidence type="ECO:0000313" key="3">
    <source>
        <dbReference type="Proteomes" id="UP000295192"/>
    </source>
</evidence>
<feature type="non-terminal residue" evidence="2">
    <location>
        <position position="1"/>
    </location>
</feature>
<comment type="caution">
    <text evidence="2">The sequence shown here is derived from an EMBL/GenBank/DDBJ whole genome shotgun (WGS) entry which is preliminary data.</text>
</comment>
<name>A0A484AQ59_DRONA</name>
<evidence type="ECO:0000313" key="2">
    <source>
        <dbReference type="EMBL" id="TDG38110.1"/>
    </source>
</evidence>
<evidence type="ECO:0000256" key="1">
    <source>
        <dbReference type="SAM" id="MobiDB-lite"/>
    </source>
</evidence>
<organism evidence="2 3">
    <name type="scientific">Drosophila navojoa</name>
    <name type="common">Fruit fly</name>
    <dbReference type="NCBI Taxonomy" id="7232"/>
    <lineage>
        <taxon>Eukaryota</taxon>
        <taxon>Metazoa</taxon>
        <taxon>Ecdysozoa</taxon>
        <taxon>Arthropoda</taxon>
        <taxon>Hexapoda</taxon>
        <taxon>Insecta</taxon>
        <taxon>Pterygota</taxon>
        <taxon>Neoptera</taxon>
        <taxon>Endopterygota</taxon>
        <taxon>Diptera</taxon>
        <taxon>Brachycera</taxon>
        <taxon>Muscomorpha</taxon>
        <taxon>Ephydroidea</taxon>
        <taxon>Drosophilidae</taxon>
        <taxon>Drosophila</taxon>
    </lineage>
</organism>
<feature type="compositionally biased region" description="Polar residues" evidence="1">
    <location>
        <begin position="103"/>
        <end position="115"/>
    </location>
</feature>
<dbReference type="AlphaFoldDB" id="A0A484AQ59"/>
<sequence length="164" mass="17946">HECQSHRGLQNQQVSFVGPIYAEHAVEHVAACWESVVAELWVSAKLGNRTSRSGQRLRCVLCANEDWPTSVPTPKIRRLWEYLAAVHGMTAVPHRSIPKDPRSSSNQQKVVSSGEGQHAPNGRNGHCRAHMRQCHWGLQTRQASFAAAPSVGIGSGRPSGQGEN</sequence>
<reference evidence="2 3" key="1">
    <citation type="journal article" date="2019" name="J. Hered.">
        <title>An Improved Genome Assembly for Drosophila navojoa, the Basal Species in the mojavensis Cluster.</title>
        <authorList>
            <person name="Vanderlinde T."/>
            <person name="Dupim E.G."/>
            <person name="Nazario-Yepiz N.O."/>
            <person name="Carvalho A.B."/>
        </authorList>
    </citation>
    <scope>NUCLEOTIDE SEQUENCE [LARGE SCALE GENOMIC DNA]</scope>
    <source>
        <strain evidence="2">Navoj_Jal97</strain>
        <tissue evidence="2">Whole organism</tissue>
    </source>
</reference>
<proteinExistence type="predicted"/>
<keyword evidence="3" id="KW-1185">Reference proteome</keyword>
<feature type="region of interest" description="Disordered" evidence="1">
    <location>
        <begin position="93"/>
        <end position="127"/>
    </location>
</feature>